<dbReference type="EnsemblPlants" id="EMT17788">
    <property type="protein sequence ID" value="EMT17788"/>
    <property type="gene ID" value="F775_01475"/>
</dbReference>
<dbReference type="AlphaFoldDB" id="R7W8S1"/>
<dbReference type="PANTHER" id="PTHR45669:SF23">
    <property type="entry name" value="GLUTAREDOXIN FAMILY PROTEIN"/>
    <property type="match status" value="1"/>
</dbReference>
<dbReference type="Pfam" id="PF00462">
    <property type="entry name" value="Glutaredoxin"/>
    <property type="match status" value="1"/>
</dbReference>
<feature type="compositionally biased region" description="Low complexity" evidence="1">
    <location>
        <begin position="12"/>
        <end position="30"/>
    </location>
</feature>
<organism evidence="2">
    <name type="scientific">Aegilops tauschii</name>
    <name type="common">Tausch's goatgrass</name>
    <name type="synonym">Aegilops squarrosa</name>
    <dbReference type="NCBI Taxonomy" id="37682"/>
    <lineage>
        <taxon>Eukaryota</taxon>
        <taxon>Viridiplantae</taxon>
        <taxon>Streptophyta</taxon>
        <taxon>Embryophyta</taxon>
        <taxon>Tracheophyta</taxon>
        <taxon>Spermatophyta</taxon>
        <taxon>Magnoliopsida</taxon>
        <taxon>Liliopsida</taxon>
        <taxon>Poales</taxon>
        <taxon>Poaceae</taxon>
        <taxon>BOP clade</taxon>
        <taxon>Pooideae</taxon>
        <taxon>Triticodae</taxon>
        <taxon>Triticeae</taxon>
        <taxon>Triticinae</taxon>
        <taxon>Aegilops</taxon>
    </lineage>
</organism>
<dbReference type="InterPro" id="IPR036249">
    <property type="entry name" value="Thioredoxin-like_sf"/>
</dbReference>
<accession>R7W8S1</accession>
<sequence length="327" mass="35255">MKLSPAGILEGAASATSSTAHWTASATSSTPQFSASPSWFRGESSSPPPPVQFVAPDFDPAILSLFREALVGQSPSHPAVLFPENEATTQRETTALDEVVPPAARHMPEVTGFVRARVDEFHKKLEEKKEMKEAEAQSATRDAMDEVAAPPPRKAVVVYFTSIRGVRKTFSDGAAVRAILFSYRVRVDERDVSMHAAFKDELRNLVGLAAGAGQVLPRVFVLGDGEQHLDLGGADERDVSMHAAFKDELRNLVGLAAGAGQVLPRVFVLGDGEQHLDLGGADEKIIWESLGRGSDFGSRIFPACPGCFSVGCLVALKSELRWSESRW</sequence>
<evidence type="ECO:0000313" key="2">
    <source>
        <dbReference type="EnsemblPlants" id="EMT17788"/>
    </source>
</evidence>
<reference evidence="2" key="1">
    <citation type="submission" date="2015-06" db="UniProtKB">
        <authorList>
            <consortium name="EnsemblPlants"/>
        </authorList>
    </citation>
    <scope>IDENTIFICATION</scope>
</reference>
<evidence type="ECO:0000256" key="1">
    <source>
        <dbReference type="SAM" id="MobiDB-lite"/>
    </source>
</evidence>
<protein>
    <submittedName>
        <fullName evidence="2">Uncharacterized protein</fullName>
    </submittedName>
</protein>
<feature type="region of interest" description="Disordered" evidence="1">
    <location>
        <begin position="1"/>
        <end position="53"/>
    </location>
</feature>
<dbReference type="SUPFAM" id="SSF52833">
    <property type="entry name" value="Thioredoxin-like"/>
    <property type="match status" value="1"/>
</dbReference>
<dbReference type="PANTHER" id="PTHR45669">
    <property type="entry name" value="GLUTAREDOXIN DOMAIN-CONTAINING CYSTEINE-RICH PROTEIN CG12206-RELATED"/>
    <property type="match status" value="1"/>
</dbReference>
<proteinExistence type="predicted"/>
<dbReference type="InterPro" id="IPR002109">
    <property type="entry name" value="Glutaredoxin"/>
</dbReference>
<dbReference type="PROSITE" id="PS51354">
    <property type="entry name" value="GLUTAREDOXIN_2"/>
    <property type="match status" value="1"/>
</dbReference>
<dbReference type="Gene3D" id="3.40.30.10">
    <property type="entry name" value="Glutaredoxin"/>
    <property type="match status" value="1"/>
</dbReference>
<name>R7W8S1_AEGTA</name>